<sequence>MILDKVLEKYVDRFNAEDEEIYRQEIGNEQALDWMRENVPLFECPEPDIEEIYYFRWWTYRKHVKKTPEGFIISEFLPDVPWAGKYNSINCAAGFHIREGRWLRNGRKIIEDYIRFWLRGSGDVRSYSTWIADAVWDYCSVLEDYEFGIEMLDDLIANFEWWTKEHRTDNGLYWSIDDRDAMEFSISGSGFRPTLNSYLYADAAAISRLAEKAGKEETASRFAKTAEKLKESVQNNLWNGDFFQVIPAEIDCKEKCFIACGTMDFEEIPADRNVKELIGYIPWYFNLPDAGYEKAFYYLTREENFLGKAGLRTADRSHPWFAYEVPHECLWNGPAWPFATTQALVALANLLQNYRQEYVSKEDYYRILKSYSESQHRITEEGKKIPWIDEDQDPETGEWIARTILKDGGWKPEKGGYERGKDYNHSMYCDLIITGLLGLDPSQEPPAVKPLIPEDWEYFLLEGVKIHGKTYTILYDRDGSRYGRGEGLQVLLEESIQI</sequence>
<organism evidence="2 3">
    <name type="scientific">Hungatella hathewayi</name>
    <dbReference type="NCBI Taxonomy" id="154046"/>
    <lineage>
        <taxon>Bacteria</taxon>
        <taxon>Bacillati</taxon>
        <taxon>Bacillota</taxon>
        <taxon>Clostridia</taxon>
        <taxon>Lachnospirales</taxon>
        <taxon>Lachnospiraceae</taxon>
        <taxon>Hungatella</taxon>
    </lineage>
</organism>
<reference evidence="2 3" key="1">
    <citation type="submission" date="2015-09" db="EMBL/GenBank/DDBJ databases">
        <authorList>
            <consortium name="Pathogen Informatics"/>
        </authorList>
    </citation>
    <scope>NUCLEOTIDE SEQUENCE [LARGE SCALE GENOMIC DNA]</scope>
    <source>
        <strain evidence="2 3">2789STDY5608850</strain>
    </source>
</reference>
<dbReference type="SUPFAM" id="SSF48208">
    <property type="entry name" value="Six-hairpin glycosidases"/>
    <property type="match status" value="1"/>
</dbReference>
<dbReference type="Gene3D" id="1.50.10.10">
    <property type="match status" value="1"/>
</dbReference>
<dbReference type="InterPro" id="IPR054491">
    <property type="entry name" value="MGH1-like_GH"/>
</dbReference>
<dbReference type="GO" id="GO:0005975">
    <property type="term" value="P:carbohydrate metabolic process"/>
    <property type="evidence" value="ECO:0007669"/>
    <property type="project" value="InterPro"/>
</dbReference>
<proteinExistence type="predicted"/>
<dbReference type="InterPro" id="IPR012341">
    <property type="entry name" value="6hp_glycosidase-like_sf"/>
</dbReference>
<dbReference type="EMBL" id="CYZE01000015">
    <property type="protein sequence ID" value="CUO96235.1"/>
    <property type="molecule type" value="Genomic_DNA"/>
</dbReference>
<evidence type="ECO:0000259" key="1">
    <source>
        <dbReference type="Pfam" id="PF22422"/>
    </source>
</evidence>
<dbReference type="AlphaFoldDB" id="A0A174JGC6"/>
<gene>
    <name evidence="2" type="ORF">ERS852407_04540</name>
</gene>
<name>A0A174JGC6_9FIRM</name>
<dbReference type="Pfam" id="PF22422">
    <property type="entry name" value="MGH1-like_GH"/>
    <property type="match status" value="1"/>
</dbReference>
<feature type="domain" description="Mannosylglycerate hydrolase MGH1-like glycoside hydrolase" evidence="1">
    <location>
        <begin position="85"/>
        <end position="426"/>
    </location>
</feature>
<dbReference type="Proteomes" id="UP000095651">
    <property type="component" value="Unassembled WGS sequence"/>
</dbReference>
<protein>
    <submittedName>
        <fullName evidence="2">Cellobiose phosphorylase</fullName>
    </submittedName>
</protein>
<dbReference type="RefSeq" id="WP_055658607.1">
    <property type="nucleotide sequence ID" value="NZ_CABIXC010000015.1"/>
</dbReference>
<evidence type="ECO:0000313" key="3">
    <source>
        <dbReference type="Proteomes" id="UP000095651"/>
    </source>
</evidence>
<accession>A0A174JGC6</accession>
<dbReference type="InterPro" id="IPR008928">
    <property type="entry name" value="6-hairpin_glycosidase_sf"/>
</dbReference>
<evidence type="ECO:0000313" key="2">
    <source>
        <dbReference type="EMBL" id="CUO96235.1"/>
    </source>
</evidence>